<evidence type="ECO:0000259" key="2">
    <source>
        <dbReference type="Pfam" id="PF13568"/>
    </source>
</evidence>
<dbReference type="Pfam" id="PF13568">
    <property type="entry name" value="OMP_b-brl_2"/>
    <property type="match status" value="1"/>
</dbReference>
<dbReference type="RefSeq" id="WP_115090140.1">
    <property type="nucleotide sequence ID" value="NZ_CP068107.1"/>
</dbReference>
<accession>A0A378RJJ5</accession>
<feature type="chain" id="PRO_5016829447" description="Outer membrane protein beta-barrel domain-containing protein" evidence="1">
    <location>
        <begin position="20"/>
        <end position="192"/>
    </location>
</feature>
<dbReference type="InterPro" id="IPR025665">
    <property type="entry name" value="Beta-barrel_OMP_2"/>
</dbReference>
<evidence type="ECO:0000256" key="1">
    <source>
        <dbReference type="SAM" id="SignalP"/>
    </source>
</evidence>
<evidence type="ECO:0000313" key="3">
    <source>
        <dbReference type="EMBL" id="STZ27145.1"/>
    </source>
</evidence>
<dbReference type="InterPro" id="IPR011250">
    <property type="entry name" value="OMP/PagP_B-barrel"/>
</dbReference>
<dbReference type="Gene3D" id="2.40.160.20">
    <property type="match status" value="1"/>
</dbReference>
<feature type="signal peptide" evidence="1">
    <location>
        <begin position="1"/>
        <end position="19"/>
    </location>
</feature>
<dbReference type="EMBL" id="UGQL01000001">
    <property type="protein sequence ID" value="STZ27145.1"/>
    <property type="molecule type" value="Genomic_DNA"/>
</dbReference>
<gene>
    <name evidence="3" type="ORF">NCTC11179_00678</name>
</gene>
<sequence length="192" mass="21127">MKATIFSLGMLLAVCSVNAQNQNPFQLGVKVASNHANIAGNLENLSKSSAMGFSVGVTAKYHMDRFFVQTELLYSESKSSLDNPLIDRAKWKSIDLPVSIGYTLFDFNTIRLHVLAGGVYSRVINDKLSAIDNLTTGDWNFNKNNVKAQVGAGVTMGRFAVELTYARQLNSLSKNFKSKSNQVQLGVSYMFL</sequence>
<proteinExistence type="predicted"/>
<protein>
    <recommendedName>
        <fullName evidence="2">Outer membrane protein beta-barrel domain-containing protein</fullName>
    </recommendedName>
</protein>
<keyword evidence="4" id="KW-1185">Reference proteome</keyword>
<dbReference type="Proteomes" id="UP000255024">
    <property type="component" value="Unassembled WGS sequence"/>
</dbReference>
<reference evidence="3 4" key="1">
    <citation type="submission" date="2018-06" db="EMBL/GenBank/DDBJ databases">
        <authorList>
            <consortium name="Pathogen Informatics"/>
            <person name="Doyle S."/>
        </authorList>
    </citation>
    <scope>NUCLEOTIDE SEQUENCE [LARGE SCALE GENOMIC DNA]</scope>
    <source>
        <strain evidence="3 4">NCTC11179</strain>
    </source>
</reference>
<organism evidence="3 4">
    <name type="scientific">Myroides odoratus</name>
    <name type="common">Flavobacterium odoratum</name>
    <dbReference type="NCBI Taxonomy" id="256"/>
    <lineage>
        <taxon>Bacteria</taxon>
        <taxon>Pseudomonadati</taxon>
        <taxon>Bacteroidota</taxon>
        <taxon>Flavobacteriia</taxon>
        <taxon>Flavobacteriales</taxon>
        <taxon>Flavobacteriaceae</taxon>
        <taxon>Myroides</taxon>
    </lineage>
</organism>
<dbReference type="SUPFAM" id="SSF56925">
    <property type="entry name" value="OMPA-like"/>
    <property type="match status" value="1"/>
</dbReference>
<keyword evidence="1" id="KW-0732">Signal</keyword>
<dbReference type="AlphaFoldDB" id="A0A378RJJ5"/>
<feature type="domain" description="Outer membrane protein beta-barrel" evidence="2">
    <location>
        <begin position="19"/>
        <end position="172"/>
    </location>
</feature>
<name>A0A378RJJ5_MYROD</name>
<evidence type="ECO:0000313" key="4">
    <source>
        <dbReference type="Proteomes" id="UP000255024"/>
    </source>
</evidence>